<dbReference type="InterPro" id="IPR041686">
    <property type="entry name" value="Znf-CCCH_3"/>
</dbReference>
<comment type="caution">
    <text evidence="9">The sequence shown here is derived from an EMBL/GenBank/DDBJ whole genome shotgun (WGS) entry which is preliminary data.</text>
</comment>
<dbReference type="Gene3D" id="4.10.1000.10">
    <property type="entry name" value="Zinc finger, CCCH-type"/>
    <property type="match status" value="2"/>
</dbReference>
<keyword evidence="5" id="KW-0238">DNA-binding</keyword>
<dbReference type="InterPro" id="IPR036855">
    <property type="entry name" value="Znf_CCCH_sf"/>
</dbReference>
<feature type="zinc finger region" description="C3H1-type" evidence="6">
    <location>
        <begin position="7"/>
        <end position="36"/>
    </location>
</feature>
<dbReference type="SUPFAM" id="SSF90229">
    <property type="entry name" value="CCCH zinc finger"/>
    <property type="match status" value="1"/>
</dbReference>
<evidence type="ECO:0000256" key="4">
    <source>
        <dbReference type="ARBA" id="ARBA00022833"/>
    </source>
</evidence>
<dbReference type="SMART" id="SM00356">
    <property type="entry name" value="ZnF_C3H1"/>
    <property type="match status" value="3"/>
</dbReference>
<evidence type="ECO:0000313" key="9">
    <source>
        <dbReference type="EMBL" id="KAK7292074.1"/>
    </source>
</evidence>
<evidence type="ECO:0000256" key="5">
    <source>
        <dbReference type="ARBA" id="ARBA00023125"/>
    </source>
</evidence>
<proteinExistence type="predicted"/>
<feature type="domain" description="C3H1-type" evidence="8">
    <location>
        <begin position="7"/>
        <end position="36"/>
    </location>
</feature>
<dbReference type="GO" id="GO:0008270">
    <property type="term" value="F:zinc ion binding"/>
    <property type="evidence" value="ECO:0007669"/>
    <property type="project" value="UniProtKB-KW"/>
</dbReference>
<feature type="region of interest" description="Disordered" evidence="7">
    <location>
        <begin position="457"/>
        <end position="510"/>
    </location>
</feature>
<feature type="domain" description="C3H1-type" evidence="8">
    <location>
        <begin position="82"/>
        <end position="109"/>
    </location>
</feature>
<keyword evidence="1 6" id="KW-0479">Metal-binding</keyword>
<dbReference type="FunFam" id="4.10.1000.10:FF:000021">
    <property type="entry name" value="Zinc finger CCCH domain-containing protein 17"/>
    <property type="match status" value="1"/>
</dbReference>
<keyword evidence="2" id="KW-0677">Repeat</keyword>
<keyword evidence="10" id="KW-1185">Reference proteome</keyword>
<dbReference type="PANTHER" id="PTHR15725:SF0">
    <property type="entry name" value="ZINC FINGER CCCH DOMAIN-CONTAINING PROTEIN 32-LIKE"/>
    <property type="match status" value="1"/>
</dbReference>
<dbReference type="AlphaFoldDB" id="A0AAN9J788"/>
<dbReference type="Proteomes" id="UP001372338">
    <property type="component" value="Unassembled WGS sequence"/>
</dbReference>
<sequence>MDEQDLMKRHTDCVYFLASPLTCKKGAECEYRHNEVARLNPRDCWYWFNATCLNPTCAFRHPPLDGHTGVPSEPTQSSLPTNKTTVPCYYFFNGFCNKGDRCSFLHGPDDSFYNVKPVKNSKGSTDALNLENKMSPGSKMGVASSPTEAHFDPSLTAPKALSGVKLEPKEHLQLPLSKNVKQQDDCPGISSPEYKEATVVRSDSLSPGECFVHSISHLCSEQSSDEQGNSHIEPEERWESSPGFDVLVQDGSENLDYEDGSEYLPVLDREHRELDEQYLGYEFKDHVEYATTSPEADILYEQEMHDGYRSLDRDLIHADGRKIRPYSREIILDSMLTRKRVHMPADWGACERNSDLRQRLRRRREINDPPGTGVLGRYESSLTVRNHERQHGYGTDHQPSRRLTSQLGFSNMESIRGVETLSVANRHRSFSHSERHHRSRKHYREKLAKQQFLSPRKPVLKQRRSSHESTTFSGPKTLAEIKEEKERRKKRKTEGSLHRKSTSADFQDPKPLCEILKDKKSLDCVRYGNTCSN</sequence>
<dbReference type="PANTHER" id="PTHR15725">
    <property type="entry name" value="ZN-FINGER, C-X8-C-X5-C-X3-H TYPE-CONTAINING"/>
    <property type="match status" value="1"/>
</dbReference>
<dbReference type="EMBL" id="JAYWIO010000001">
    <property type="protein sequence ID" value="KAK7292074.1"/>
    <property type="molecule type" value="Genomic_DNA"/>
</dbReference>
<evidence type="ECO:0000313" key="10">
    <source>
        <dbReference type="Proteomes" id="UP001372338"/>
    </source>
</evidence>
<keyword evidence="3 6" id="KW-0863">Zinc-finger</keyword>
<dbReference type="PROSITE" id="PS50103">
    <property type="entry name" value="ZF_C3H1"/>
    <property type="match status" value="2"/>
</dbReference>
<name>A0AAN9J788_CROPI</name>
<dbReference type="GO" id="GO:0003729">
    <property type="term" value="F:mRNA binding"/>
    <property type="evidence" value="ECO:0007669"/>
    <property type="project" value="TreeGrafter"/>
</dbReference>
<dbReference type="InterPro" id="IPR000571">
    <property type="entry name" value="Znf_CCCH"/>
</dbReference>
<dbReference type="Pfam" id="PF00642">
    <property type="entry name" value="zf-CCCH"/>
    <property type="match status" value="1"/>
</dbReference>
<evidence type="ECO:0000256" key="1">
    <source>
        <dbReference type="ARBA" id="ARBA00022723"/>
    </source>
</evidence>
<protein>
    <recommendedName>
        <fullName evidence="8">C3H1-type domain-containing protein</fullName>
    </recommendedName>
</protein>
<evidence type="ECO:0000256" key="2">
    <source>
        <dbReference type="ARBA" id="ARBA00022737"/>
    </source>
</evidence>
<dbReference type="GO" id="GO:0003677">
    <property type="term" value="F:DNA binding"/>
    <property type="evidence" value="ECO:0007669"/>
    <property type="project" value="UniProtKB-KW"/>
</dbReference>
<gene>
    <name evidence="9" type="ORF">RIF29_07739</name>
</gene>
<organism evidence="9 10">
    <name type="scientific">Crotalaria pallida</name>
    <name type="common">Smooth rattlebox</name>
    <name type="synonym">Crotalaria striata</name>
    <dbReference type="NCBI Taxonomy" id="3830"/>
    <lineage>
        <taxon>Eukaryota</taxon>
        <taxon>Viridiplantae</taxon>
        <taxon>Streptophyta</taxon>
        <taxon>Embryophyta</taxon>
        <taxon>Tracheophyta</taxon>
        <taxon>Spermatophyta</taxon>
        <taxon>Magnoliopsida</taxon>
        <taxon>eudicotyledons</taxon>
        <taxon>Gunneridae</taxon>
        <taxon>Pentapetalae</taxon>
        <taxon>rosids</taxon>
        <taxon>fabids</taxon>
        <taxon>Fabales</taxon>
        <taxon>Fabaceae</taxon>
        <taxon>Papilionoideae</taxon>
        <taxon>50 kb inversion clade</taxon>
        <taxon>genistoids sensu lato</taxon>
        <taxon>core genistoids</taxon>
        <taxon>Crotalarieae</taxon>
        <taxon>Crotalaria</taxon>
    </lineage>
</organism>
<evidence type="ECO:0000256" key="7">
    <source>
        <dbReference type="SAM" id="MobiDB-lite"/>
    </source>
</evidence>
<evidence type="ECO:0000256" key="3">
    <source>
        <dbReference type="ARBA" id="ARBA00022771"/>
    </source>
</evidence>
<feature type="zinc finger region" description="C3H1-type" evidence="6">
    <location>
        <begin position="82"/>
        <end position="109"/>
    </location>
</feature>
<evidence type="ECO:0000256" key="6">
    <source>
        <dbReference type="PROSITE-ProRule" id="PRU00723"/>
    </source>
</evidence>
<reference evidence="9 10" key="1">
    <citation type="submission" date="2024-01" db="EMBL/GenBank/DDBJ databases">
        <title>The genomes of 5 underutilized Papilionoideae crops provide insights into root nodulation and disease resistanc.</title>
        <authorList>
            <person name="Yuan L."/>
        </authorList>
    </citation>
    <scope>NUCLEOTIDE SEQUENCE [LARGE SCALE GENOMIC DNA]</scope>
    <source>
        <strain evidence="9">ZHUSHIDOU_FW_LH</strain>
        <tissue evidence="9">Leaf</tissue>
    </source>
</reference>
<dbReference type="Pfam" id="PF15663">
    <property type="entry name" value="zf-CCCH_3"/>
    <property type="match status" value="1"/>
</dbReference>
<accession>A0AAN9J788</accession>
<keyword evidence="4 6" id="KW-0862">Zinc</keyword>
<evidence type="ECO:0000259" key="8">
    <source>
        <dbReference type="PROSITE" id="PS50103"/>
    </source>
</evidence>